<evidence type="ECO:0000259" key="16">
    <source>
        <dbReference type="PROSITE" id="PS51473"/>
    </source>
</evidence>
<dbReference type="Proteomes" id="UP001634007">
    <property type="component" value="Unassembled WGS sequence"/>
</dbReference>
<reference evidence="17 18" key="1">
    <citation type="submission" date="2024-11" db="EMBL/GenBank/DDBJ databases">
        <title>Chromosome-level genome assembly of Eucalyptus globulus Labill. provides insights into its genome evolution.</title>
        <authorList>
            <person name="Li X."/>
        </authorList>
    </citation>
    <scope>NUCLEOTIDE SEQUENCE [LARGE SCALE GENOMIC DNA]</scope>
    <source>
        <strain evidence="17">CL2024</strain>
        <tissue evidence="17">Fresh tender leaves</tissue>
    </source>
</reference>
<name>A0ABD3LDT8_EUCGL</name>
<evidence type="ECO:0000256" key="6">
    <source>
        <dbReference type="ARBA" id="ARBA00022734"/>
    </source>
</evidence>
<evidence type="ECO:0000256" key="4">
    <source>
        <dbReference type="ARBA" id="ARBA00022581"/>
    </source>
</evidence>
<evidence type="ECO:0000256" key="14">
    <source>
        <dbReference type="ARBA" id="ARBA00038393"/>
    </source>
</evidence>
<keyword evidence="2" id="KW-0929">Antimicrobial</keyword>
<dbReference type="GO" id="GO:0005886">
    <property type="term" value="C:plasma membrane"/>
    <property type="evidence" value="ECO:0007669"/>
    <property type="project" value="UniProtKB-SubCell"/>
</dbReference>
<dbReference type="GO" id="GO:0005537">
    <property type="term" value="F:D-mannose binding"/>
    <property type="evidence" value="ECO:0007669"/>
    <property type="project" value="UniProtKB-KW"/>
</dbReference>
<feature type="signal peptide" evidence="15">
    <location>
        <begin position="1"/>
        <end position="23"/>
    </location>
</feature>
<organism evidence="17 18">
    <name type="scientific">Eucalyptus globulus</name>
    <name type="common">Tasmanian blue gum</name>
    <dbReference type="NCBI Taxonomy" id="34317"/>
    <lineage>
        <taxon>Eukaryota</taxon>
        <taxon>Viridiplantae</taxon>
        <taxon>Streptophyta</taxon>
        <taxon>Embryophyta</taxon>
        <taxon>Tracheophyta</taxon>
        <taxon>Spermatophyta</taxon>
        <taxon>Magnoliopsida</taxon>
        <taxon>eudicotyledons</taxon>
        <taxon>Gunneridae</taxon>
        <taxon>Pentapetalae</taxon>
        <taxon>rosids</taxon>
        <taxon>malvids</taxon>
        <taxon>Myrtales</taxon>
        <taxon>Myrtaceae</taxon>
        <taxon>Myrtoideae</taxon>
        <taxon>Eucalypteae</taxon>
        <taxon>Eucalyptus</taxon>
    </lineage>
</organism>
<keyword evidence="4" id="KW-0945">Host-virus interaction</keyword>
<evidence type="ECO:0000313" key="18">
    <source>
        <dbReference type="Proteomes" id="UP001634007"/>
    </source>
</evidence>
<dbReference type="GO" id="GO:0050832">
    <property type="term" value="P:defense response to fungus"/>
    <property type="evidence" value="ECO:0007669"/>
    <property type="project" value="UniProtKB-KW"/>
</dbReference>
<keyword evidence="12" id="KW-1015">Disulfide bond</keyword>
<comment type="caution">
    <text evidence="17">The sequence shown here is derived from an EMBL/GenBank/DDBJ whole genome shotgun (WGS) entry which is preliminary data.</text>
</comment>
<dbReference type="PANTHER" id="PTHR32080">
    <property type="entry name" value="ANTIFUNGAL PROTEIN GINKBILOBIN-2-LIKE"/>
    <property type="match status" value="1"/>
</dbReference>
<evidence type="ECO:0000313" key="17">
    <source>
        <dbReference type="EMBL" id="KAL3749965.1"/>
    </source>
</evidence>
<evidence type="ECO:0000256" key="1">
    <source>
        <dbReference type="ARBA" id="ARBA00004251"/>
    </source>
</evidence>
<keyword evidence="6" id="KW-0430">Lectin</keyword>
<dbReference type="EMBL" id="JBJKBG010000002">
    <property type="protein sequence ID" value="KAL3749965.1"/>
    <property type="molecule type" value="Genomic_DNA"/>
</dbReference>
<dbReference type="Gene3D" id="3.30.430.20">
    <property type="entry name" value="Gnk2 domain, C-X8-C-X2-C motif"/>
    <property type="match status" value="1"/>
</dbReference>
<protein>
    <recommendedName>
        <fullName evidence="16">Gnk2-homologous domain-containing protein</fullName>
    </recommendedName>
</protein>
<dbReference type="PANTHER" id="PTHR32080:SF54">
    <property type="entry name" value="GNK2-HOMOLOGOUS DOMAIN-CONTAINING PROTEIN"/>
    <property type="match status" value="1"/>
</dbReference>
<keyword evidence="5 15" id="KW-0732">Signal</keyword>
<gene>
    <name evidence="17" type="ORF">ACJRO7_011007</name>
</gene>
<evidence type="ECO:0000256" key="8">
    <source>
        <dbReference type="ARBA" id="ARBA00022821"/>
    </source>
</evidence>
<dbReference type="GO" id="GO:0031640">
    <property type="term" value="P:killing of cells of another organism"/>
    <property type="evidence" value="ECO:0007669"/>
    <property type="project" value="UniProtKB-KW"/>
</dbReference>
<comment type="subcellular location">
    <subcellularLocation>
        <location evidence="13">Cell junction</location>
        <location evidence="13">Plasmodesma</location>
    </subcellularLocation>
    <subcellularLocation>
        <location evidence="1">Cell membrane</location>
        <topology evidence="1">Single-pass type I membrane protein</topology>
    </subcellularLocation>
</comment>
<sequence>MGSFKRIATLVLVLFYLSDKVAESDPDTTVVYFGCNAQDFSGWPDESYYHNALEQVFHDLITQTPISGYSHYCTFQVENGNGLTLDTFYGHGACNGEIEISYCANCLIAAAGLSRNNCPSNMGATFQLGDCRLRYETYQFTDQ</sequence>
<evidence type="ECO:0000256" key="5">
    <source>
        <dbReference type="ARBA" id="ARBA00022729"/>
    </source>
</evidence>
<dbReference type="Pfam" id="PF01657">
    <property type="entry name" value="Stress-antifung"/>
    <property type="match status" value="1"/>
</dbReference>
<feature type="chain" id="PRO_5044784152" description="Gnk2-homologous domain-containing protein" evidence="15">
    <location>
        <begin position="24"/>
        <end position="143"/>
    </location>
</feature>
<keyword evidence="3" id="KW-0295">Fungicide</keyword>
<accession>A0ABD3LDT8</accession>
<comment type="similarity">
    <text evidence="14">Belongs to the cysteine-rich repeat secretory protein family. Plasmodesmata-located proteins (PDLD) subfamily.</text>
</comment>
<evidence type="ECO:0000256" key="11">
    <source>
        <dbReference type="ARBA" id="ARBA00023035"/>
    </source>
</evidence>
<keyword evidence="18" id="KW-1185">Reference proteome</keyword>
<keyword evidence="7" id="KW-0677">Repeat</keyword>
<evidence type="ECO:0000256" key="10">
    <source>
        <dbReference type="ARBA" id="ARBA00023022"/>
    </source>
</evidence>
<keyword evidence="9" id="KW-0965">Cell junction</keyword>
<evidence type="ECO:0000256" key="12">
    <source>
        <dbReference type="ARBA" id="ARBA00023157"/>
    </source>
</evidence>
<evidence type="ECO:0000256" key="2">
    <source>
        <dbReference type="ARBA" id="ARBA00022529"/>
    </source>
</evidence>
<feature type="domain" description="Gnk2-homologous" evidence="16">
    <location>
        <begin position="28"/>
        <end position="140"/>
    </location>
</feature>
<dbReference type="GO" id="GO:0009506">
    <property type="term" value="C:plasmodesma"/>
    <property type="evidence" value="ECO:0007669"/>
    <property type="project" value="UniProtKB-SubCell"/>
</dbReference>
<evidence type="ECO:0000256" key="3">
    <source>
        <dbReference type="ARBA" id="ARBA00022577"/>
    </source>
</evidence>
<dbReference type="AlphaFoldDB" id="A0ABD3LDT8"/>
<dbReference type="CDD" id="cd23509">
    <property type="entry name" value="Gnk2-like"/>
    <property type="match status" value="1"/>
</dbReference>
<keyword evidence="8" id="KW-0611">Plant defense</keyword>
<dbReference type="InterPro" id="IPR038408">
    <property type="entry name" value="GNK2_sf"/>
</dbReference>
<dbReference type="InterPro" id="IPR051378">
    <property type="entry name" value="Cell2Cell_Antifungal"/>
</dbReference>
<keyword evidence="10" id="KW-0044">Antibiotic</keyword>
<evidence type="ECO:0000256" key="7">
    <source>
        <dbReference type="ARBA" id="ARBA00022737"/>
    </source>
</evidence>
<evidence type="ECO:0000256" key="15">
    <source>
        <dbReference type="SAM" id="SignalP"/>
    </source>
</evidence>
<evidence type="ECO:0000256" key="13">
    <source>
        <dbReference type="ARBA" id="ARBA00024184"/>
    </source>
</evidence>
<dbReference type="InterPro" id="IPR002902">
    <property type="entry name" value="GNK2"/>
</dbReference>
<dbReference type="GO" id="GO:0042742">
    <property type="term" value="P:defense response to bacterium"/>
    <property type="evidence" value="ECO:0007669"/>
    <property type="project" value="UniProtKB-KW"/>
</dbReference>
<keyword evidence="11" id="KW-0465">Mannose-binding</keyword>
<evidence type="ECO:0000256" key="9">
    <source>
        <dbReference type="ARBA" id="ARBA00022949"/>
    </source>
</evidence>
<proteinExistence type="inferred from homology"/>
<dbReference type="PROSITE" id="PS51473">
    <property type="entry name" value="GNK2"/>
    <property type="match status" value="1"/>
</dbReference>